<accession>A0A5C5WJH7</accession>
<keyword evidence="2" id="KW-1185">Reference proteome</keyword>
<sequence length="150" mass="15886">MIGHSSYPMIGRTAAVNTRARSLALSPALLLLCIFSGCGSPETGTSTSNASVSVRYQGQPIADVVVRLHSELNGPPLTQAITDASGNASQFQLPSPEPPKYFVTLESVSDGGWILDLNAIERTGIVLELSSFNLNPIQNIELPPQSVQPL</sequence>
<evidence type="ECO:0000313" key="2">
    <source>
        <dbReference type="Proteomes" id="UP000316598"/>
    </source>
</evidence>
<reference evidence="1 2" key="1">
    <citation type="submission" date="2019-02" db="EMBL/GenBank/DDBJ databases">
        <title>Deep-cultivation of Planctomycetes and their phenomic and genomic characterization uncovers novel biology.</title>
        <authorList>
            <person name="Wiegand S."/>
            <person name="Jogler M."/>
            <person name="Boedeker C."/>
            <person name="Pinto D."/>
            <person name="Vollmers J."/>
            <person name="Rivas-Marin E."/>
            <person name="Kohn T."/>
            <person name="Peeters S.H."/>
            <person name="Heuer A."/>
            <person name="Rast P."/>
            <person name="Oberbeckmann S."/>
            <person name="Bunk B."/>
            <person name="Jeske O."/>
            <person name="Meyerdierks A."/>
            <person name="Storesund J.E."/>
            <person name="Kallscheuer N."/>
            <person name="Luecker S."/>
            <person name="Lage O.M."/>
            <person name="Pohl T."/>
            <person name="Merkel B.J."/>
            <person name="Hornburger P."/>
            <person name="Mueller R.-W."/>
            <person name="Bruemmer F."/>
            <person name="Labrenz M."/>
            <person name="Spormann A.M."/>
            <person name="Op Den Camp H."/>
            <person name="Overmann J."/>
            <person name="Amann R."/>
            <person name="Jetten M.S.M."/>
            <person name="Mascher T."/>
            <person name="Medema M.H."/>
            <person name="Devos D.P."/>
            <person name="Kaster A.-K."/>
            <person name="Ovreas L."/>
            <person name="Rohde M."/>
            <person name="Galperin M.Y."/>
            <person name="Jogler C."/>
        </authorList>
    </citation>
    <scope>NUCLEOTIDE SEQUENCE [LARGE SCALE GENOMIC DNA]</scope>
    <source>
        <strain evidence="1 2">Pla22</strain>
    </source>
</reference>
<dbReference type="EMBL" id="SJPI01000002">
    <property type="protein sequence ID" value="TWT50918.1"/>
    <property type="molecule type" value="Genomic_DNA"/>
</dbReference>
<name>A0A5C5WJH7_9BACT</name>
<dbReference type="RefSeq" id="WP_146516056.1">
    <property type="nucleotide sequence ID" value="NZ_SJPI01000002.1"/>
</dbReference>
<comment type="caution">
    <text evidence="1">The sequence shown here is derived from an EMBL/GenBank/DDBJ whole genome shotgun (WGS) entry which is preliminary data.</text>
</comment>
<evidence type="ECO:0000313" key="1">
    <source>
        <dbReference type="EMBL" id="TWT50918.1"/>
    </source>
</evidence>
<evidence type="ECO:0008006" key="3">
    <source>
        <dbReference type="Google" id="ProtNLM"/>
    </source>
</evidence>
<gene>
    <name evidence="1" type="ORF">Pla22_36610</name>
</gene>
<dbReference type="Proteomes" id="UP000316598">
    <property type="component" value="Unassembled WGS sequence"/>
</dbReference>
<dbReference type="AlphaFoldDB" id="A0A5C5WJH7"/>
<organism evidence="1 2">
    <name type="scientific">Rubripirellula amarantea</name>
    <dbReference type="NCBI Taxonomy" id="2527999"/>
    <lineage>
        <taxon>Bacteria</taxon>
        <taxon>Pseudomonadati</taxon>
        <taxon>Planctomycetota</taxon>
        <taxon>Planctomycetia</taxon>
        <taxon>Pirellulales</taxon>
        <taxon>Pirellulaceae</taxon>
        <taxon>Rubripirellula</taxon>
    </lineage>
</organism>
<dbReference type="OrthoDB" id="282267at2"/>
<proteinExistence type="predicted"/>
<protein>
    <recommendedName>
        <fullName evidence="3">Nickel uptake substrate-specific transmembrane region</fullName>
    </recommendedName>
</protein>